<dbReference type="SUPFAM" id="SSF52968">
    <property type="entry name" value="B12-dependent dehydatase associated subunit"/>
    <property type="match status" value="1"/>
</dbReference>
<organism evidence="1 2">
    <name type="scientific">Mobilisporobacter senegalensis</name>
    <dbReference type="NCBI Taxonomy" id="1329262"/>
    <lineage>
        <taxon>Bacteria</taxon>
        <taxon>Bacillati</taxon>
        <taxon>Bacillota</taxon>
        <taxon>Clostridia</taxon>
        <taxon>Lachnospirales</taxon>
        <taxon>Lachnospiraceae</taxon>
        <taxon>Mobilisporobacter</taxon>
    </lineage>
</organism>
<proteinExistence type="predicted"/>
<reference evidence="1 2" key="1">
    <citation type="submission" date="2018-11" db="EMBL/GenBank/DDBJ databases">
        <title>Genomic Encyclopedia of Type Strains, Phase IV (KMG-IV): sequencing the most valuable type-strain genomes for metagenomic binning, comparative biology and taxonomic classification.</title>
        <authorList>
            <person name="Goeker M."/>
        </authorList>
    </citation>
    <scope>NUCLEOTIDE SEQUENCE [LARGE SCALE GENOMIC DNA]</scope>
    <source>
        <strain evidence="1 2">DSM 26537</strain>
    </source>
</reference>
<sequence>MGMNKPSILIYINEADPDILNEVCAGIEEEGIPYEIFSKEEMDLEYLSFNSANDSILGAGIGIFGGKVALSLRSLPRGTYIYYLENPTDSESRNIGANGARAVKRMPFKD</sequence>
<dbReference type="Gene3D" id="3.40.50.10150">
    <property type="entry name" value="B12-dependent dehydatase associated subunit"/>
    <property type="match status" value="1"/>
</dbReference>
<dbReference type="AlphaFoldDB" id="A0A3N1XR35"/>
<comment type="caution">
    <text evidence="1">The sequence shown here is derived from an EMBL/GenBank/DDBJ whole genome shotgun (WGS) entry which is preliminary data.</text>
</comment>
<gene>
    <name evidence="1" type="ORF">EDD66_10331</name>
</gene>
<accession>A0A3N1XR35</accession>
<dbReference type="RefSeq" id="WP_123608910.1">
    <property type="nucleotide sequence ID" value="NZ_RJVG01000003.1"/>
</dbReference>
<dbReference type="InterPro" id="IPR010254">
    <property type="entry name" value="B12-dep_deHydtase_bsu"/>
</dbReference>
<evidence type="ECO:0000313" key="1">
    <source>
        <dbReference type="EMBL" id="ROR29096.1"/>
    </source>
</evidence>
<evidence type="ECO:0000313" key="2">
    <source>
        <dbReference type="Proteomes" id="UP000273083"/>
    </source>
</evidence>
<dbReference type="Proteomes" id="UP000273083">
    <property type="component" value="Unassembled WGS sequence"/>
</dbReference>
<dbReference type="EMBL" id="RJVG01000003">
    <property type="protein sequence ID" value="ROR29096.1"/>
    <property type="molecule type" value="Genomic_DNA"/>
</dbReference>
<keyword evidence="2" id="KW-1185">Reference proteome</keyword>
<name>A0A3N1XR35_9FIRM</name>
<protein>
    <submittedName>
        <fullName evidence="1">Dehydratase medium subunit</fullName>
    </submittedName>
</protein>
<dbReference type="OrthoDB" id="308037at2"/>
<dbReference type="InterPro" id="IPR003208">
    <property type="entry name" value="Dehydtase/Dehydtase_re"/>
</dbReference>
<dbReference type="Pfam" id="PF02288">
    <property type="entry name" value="Dehydratase_MU"/>
    <property type="match status" value="1"/>
</dbReference>